<gene>
    <name evidence="2" type="ORF">ICL16_00480</name>
</gene>
<evidence type="ECO:0000313" key="2">
    <source>
        <dbReference type="EMBL" id="MBD2770639.1"/>
    </source>
</evidence>
<reference evidence="2" key="1">
    <citation type="submission" date="2020-09" db="EMBL/GenBank/DDBJ databases">
        <title>Iningainema tapete sp. nov. (Scytonemataceae, Cyanobacteria) from greenhouses in central Florida (USA) produces two types of nodularin with biosynthetic potential for microcystin-LR and anabaenopeptins.</title>
        <authorList>
            <person name="Berthold D.E."/>
            <person name="Lefler F.W."/>
            <person name="Huang I.-S."/>
            <person name="Abdulla H."/>
            <person name="Zimba P.V."/>
            <person name="Laughinghouse H.D. IV."/>
        </authorList>
    </citation>
    <scope>NUCLEOTIDE SEQUENCE</scope>
    <source>
        <strain evidence="2">BLCCT55</strain>
    </source>
</reference>
<proteinExistence type="predicted"/>
<dbReference type="Proteomes" id="UP000629098">
    <property type="component" value="Unassembled WGS sequence"/>
</dbReference>
<keyword evidence="1" id="KW-1133">Transmembrane helix</keyword>
<evidence type="ECO:0000313" key="3">
    <source>
        <dbReference type="Proteomes" id="UP000629098"/>
    </source>
</evidence>
<evidence type="ECO:0000256" key="1">
    <source>
        <dbReference type="SAM" id="Phobius"/>
    </source>
</evidence>
<keyword evidence="1" id="KW-0472">Membrane</keyword>
<protein>
    <submittedName>
        <fullName evidence="2">Uncharacterized protein</fullName>
    </submittedName>
</protein>
<name>A0A8J7C3Y1_9CYAN</name>
<organism evidence="2 3">
    <name type="scientific">Iningainema tapete BLCC-T55</name>
    <dbReference type="NCBI Taxonomy" id="2748662"/>
    <lineage>
        <taxon>Bacteria</taxon>
        <taxon>Bacillati</taxon>
        <taxon>Cyanobacteriota</taxon>
        <taxon>Cyanophyceae</taxon>
        <taxon>Nostocales</taxon>
        <taxon>Scytonemataceae</taxon>
        <taxon>Iningainema tapete</taxon>
    </lineage>
</organism>
<feature type="transmembrane region" description="Helical" evidence="1">
    <location>
        <begin position="173"/>
        <end position="191"/>
    </location>
</feature>
<accession>A0A8J7C3Y1</accession>
<dbReference type="RefSeq" id="WP_190824939.1">
    <property type="nucleotide sequence ID" value="NZ_CAWPPI010000007.1"/>
</dbReference>
<dbReference type="EMBL" id="JACXAE010000007">
    <property type="protein sequence ID" value="MBD2770639.1"/>
    <property type="molecule type" value="Genomic_DNA"/>
</dbReference>
<comment type="caution">
    <text evidence="2">The sequence shown here is derived from an EMBL/GenBank/DDBJ whole genome shotgun (WGS) entry which is preliminary data.</text>
</comment>
<sequence>MTVKVYIWKGTNPDFSVYNGVLPNKGNVGHVAIHILDDTKSNDDIYISHRPGTGGKKGDRNLPQWIYVLFPPAPRAENITFEQDCEKRIEDKNPKGEPHAIIPINGLDENQMRALWREYTSNKLEISKYHLRTSNCSRAVATFLQAGLKCPKNKMCFFCAANHNVAKSRARRLWITTGSIALVVFVTRTCVSSERIDYQKKLRSDYYRKIKEQYQQPVDPNTGYRRIELPPENQFDGQILWLMFLASVIGLSWFVSVFFDIELFSVGFNKGKLWSPQTVEIFANKTREHVSQQPKKLCKRKRFIFF</sequence>
<feature type="transmembrane region" description="Helical" evidence="1">
    <location>
        <begin position="239"/>
        <end position="259"/>
    </location>
</feature>
<dbReference type="AlphaFoldDB" id="A0A8J7C3Y1"/>
<keyword evidence="1" id="KW-0812">Transmembrane</keyword>
<keyword evidence="3" id="KW-1185">Reference proteome</keyword>